<dbReference type="Pfam" id="PF00847">
    <property type="entry name" value="AP2"/>
    <property type="match status" value="1"/>
</dbReference>
<dbReference type="InterPro" id="IPR036955">
    <property type="entry name" value="AP2/ERF_dom_sf"/>
</dbReference>
<dbReference type="PANTHER" id="PTHR31677:SF252">
    <property type="entry name" value="ETHYLENE-RESPONSIVE TRANSCRIPTION FACTOR 3"/>
    <property type="match status" value="1"/>
</dbReference>
<evidence type="ECO:0000256" key="3">
    <source>
        <dbReference type="ARBA" id="ARBA00023015"/>
    </source>
</evidence>
<dbReference type="SMART" id="SM00380">
    <property type="entry name" value="AP2"/>
    <property type="match status" value="1"/>
</dbReference>
<evidence type="ECO:0000313" key="9">
    <source>
        <dbReference type="EMBL" id="MBW88600.1"/>
    </source>
</evidence>
<dbReference type="Gene3D" id="3.30.730.10">
    <property type="entry name" value="AP2/ERF domain"/>
    <property type="match status" value="1"/>
</dbReference>
<feature type="region of interest" description="Disordered" evidence="7">
    <location>
        <begin position="1"/>
        <end position="35"/>
    </location>
</feature>
<keyword evidence="5" id="KW-0804">Transcription</keyword>
<dbReference type="PROSITE" id="PS51032">
    <property type="entry name" value="AP2_ERF"/>
    <property type="match status" value="1"/>
</dbReference>
<dbReference type="AlphaFoldDB" id="A0A2P2J569"/>
<evidence type="ECO:0000256" key="1">
    <source>
        <dbReference type="ARBA" id="ARBA00004123"/>
    </source>
</evidence>
<dbReference type="SUPFAM" id="SSF54171">
    <property type="entry name" value="DNA-binding domain"/>
    <property type="match status" value="1"/>
</dbReference>
<evidence type="ECO:0000256" key="7">
    <source>
        <dbReference type="SAM" id="MobiDB-lite"/>
    </source>
</evidence>
<sequence length="233" mass="25888">MRRGRNNPKETNLAAAITASKPIGPDPDPKSHQSKEIRFRGVRKRPWGRFAAEIRDPWKKTRVWLGTFGSAEEAARAYDAAALSLRGSKAKTNFPLASPQVSLYQQDHHHHVHDHHNSHHGLSKFDHHQIQVVRPTSSGMSSTVESFSGPRIMSNPMLVAAVPKVHRQPVPPEDCRSDCDSSSSVVDDNDDDCVLTSSFRQVLPFDLNLPPPMDEVDTVDFMGVDLQATTLCL</sequence>
<dbReference type="PANTHER" id="PTHR31677">
    <property type="entry name" value="AP2 DOMAIN CLASS TRANSCRIPTION FACTOR"/>
    <property type="match status" value="1"/>
</dbReference>
<evidence type="ECO:0000256" key="5">
    <source>
        <dbReference type="ARBA" id="ARBA00023163"/>
    </source>
</evidence>
<keyword evidence="2" id="KW-0936">Ethylene signaling pathway</keyword>
<accession>A0A2P2J569</accession>
<reference evidence="9" key="1">
    <citation type="submission" date="2018-02" db="EMBL/GenBank/DDBJ databases">
        <title>Rhizophora mucronata_Transcriptome.</title>
        <authorList>
            <person name="Meera S.P."/>
            <person name="Sreeshan A."/>
            <person name="Augustine A."/>
        </authorList>
    </citation>
    <scope>NUCLEOTIDE SEQUENCE</scope>
    <source>
        <tissue evidence="9">Leaf</tissue>
    </source>
</reference>
<evidence type="ECO:0000256" key="2">
    <source>
        <dbReference type="ARBA" id="ARBA00022745"/>
    </source>
</evidence>
<dbReference type="InterPro" id="IPR001471">
    <property type="entry name" value="AP2/ERF_dom"/>
</dbReference>
<dbReference type="EMBL" id="GGEC01008117">
    <property type="protein sequence ID" value="MBW88600.1"/>
    <property type="molecule type" value="Transcribed_RNA"/>
</dbReference>
<feature type="domain" description="AP2/ERF" evidence="8">
    <location>
        <begin position="38"/>
        <end position="95"/>
    </location>
</feature>
<dbReference type="GO" id="GO:0003700">
    <property type="term" value="F:DNA-binding transcription factor activity"/>
    <property type="evidence" value="ECO:0007669"/>
    <property type="project" value="InterPro"/>
</dbReference>
<dbReference type="GO" id="GO:0009873">
    <property type="term" value="P:ethylene-activated signaling pathway"/>
    <property type="evidence" value="ECO:0007669"/>
    <property type="project" value="UniProtKB-KW"/>
</dbReference>
<evidence type="ECO:0000259" key="8">
    <source>
        <dbReference type="PROSITE" id="PS51032"/>
    </source>
</evidence>
<dbReference type="GO" id="GO:0005634">
    <property type="term" value="C:nucleus"/>
    <property type="evidence" value="ECO:0007669"/>
    <property type="project" value="UniProtKB-SubCell"/>
</dbReference>
<name>A0A2P2J569_RHIMU</name>
<dbReference type="InterPro" id="IPR016177">
    <property type="entry name" value="DNA-bd_dom_sf"/>
</dbReference>
<proteinExistence type="predicted"/>
<protein>
    <recommendedName>
        <fullName evidence="8">AP2/ERF domain-containing protein</fullName>
    </recommendedName>
</protein>
<keyword evidence="6" id="KW-0539">Nucleus</keyword>
<evidence type="ECO:0000256" key="4">
    <source>
        <dbReference type="ARBA" id="ARBA00023125"/>
    </source>
</evidence>
<comment type="subcellular location">
    <subcellularLocation>
        <location evidence="1">Nucleus</location>
    </subcellularLocation>
</comment>
<dbReference type="FunFam" id="3.30.730.10:FF:000001">
    <property type="entry name" value="Ethylene-responsive transcription factor 2"/>
    <property type="match status" value="1"/>
</dbReference>
<dbReference type="GO" id="GO:0003677">
    <property type="term" value="F:DNA binding"/>
    <property type="evidence" value="ECO:0007669"/>
    <property type="project" value="UniProtKB-KW"/>
</dbReference>
<dbReference type="CDD" id="cd00018">
    <property type="entry name" value="AP2"/>
    <property type="match status" value="1"/>
</dbReference>
<keyword evidence="3" id="KW-0805">Transcription regulation</keyword>
<evidence type="ECO:0000256" key="6">
    <source>
        <dbReference type="ARBA" id="ARBA00023242"/>
    </source>
</evidence>
<dbReference type="PRINTS" id="PR00367">
    <property type="entry name" value="ETHRSPELEMNT"/>
</dbReference>
<organism evidence="9">
    <name type="scientific">Rhizophora mucronata</name>
    <name type="common">Asiatic mangrove</name>
    <dbReference type="NCBI Taxonomy" id="61149"/>
    <lineage>
        <taxon>Eukaryota</taxon>
        <taxon>Viridiplantae</taxon>
        <taxon>Streptophyta</taxon>
        <taxon>Embryophyta</taxon>
        <taxon>Tracheophyta</taxon>
        <taxon>Spermatophyta</taxon>
        <taxon>Magnoliopsida</taxon>
        <taxon>eudicotyledons</taxon>
        <taxon>Gunneridae</taxon>
        <taxon>Pentapetalae</taxon>
        <taxon>rosids</taxon>
        <taxon>fabids</taxon>
        <taxon>Malpighiales</taxon>
        <taxon>Rhizophoraceae</taxon>
        <taxon>Rhizophora</taxon>
    </lineage>
</organism>
<keyword evidence="4" id="KW-0238">DNA-binding</keyword>